<dbReference type="CDD" id="cd01392">
    <property type="entry name" value="HTH_LacI"/>
    <property type="match status" value="1"/>
</dbReference>
<dbReference type="Gene3D" id="3.40.50.2300">
    <property type="match status" value="2"/>
</dbReference>
<dbReference type="InterPro" id="IPR001761">
    <property type="entry name" value="Peripla_BP/Lac1_sug-bd_dom"/>
</dbReference>
<dbReference type="PANTHER" id="PTHR30146">
    <property type="entry name" value="LACI-RELATED TRANSCRIPTIONAL REPRESSOR"/>
    <property type="match status" value="1"/>
</dbReference>
<dbReference type="PROSITE" id="PS50943">
    <property type="entry name" value="HTH_CROC1"/>
    <property type="match status" value="1"/>
</dbReference>
<dbReference type="PROSITE" id="PS00356">
    <property type="entry name" value="HTH_LACI_1"/>
    <property type="match status" value="1"/>
</dbReference>
<keyword evidence="3" id="KW-0238">DNA-binding</keyword>
<evidence type="ECO:0000256" key="3">
    <source>
        <dbReference type="ARBA" id="ARBA00023125"/>
    </source>
</evidence>
<geneLocation type="plasmid" evidence="8">
    <name>pl21533-3</name>
</geneLocation>
<evidence type="ECO:0000256" key="2">
    <source>
        <dbReference type="ARBA" id="ARBA00023015"/>
    </source>
</evidence>
<feature type="domain" description="HTH cro/C1-type" evidence="6">
    <location>
        <begin position="6"/>
        <end position="45"/>
    </location>
</feature>
<evidence type="ECO:0000313" key="7">
    <source>
        <dbReference type="EMBL" id="AMV63821.1"/>
    </source>
</evidence>
<gene>
    <name evidence="7" type="ORF">ADU70_0151</name>
</gene>
<evidence type="ECO:0000313" key="8">
    <source>
        <dbReference type="Proteomes" id="UP000076405"/>
    </source>
</evidence>
<keyword evidence="4" id="KW-0804">Transcription</keyword>
<dbReference type="PANTHER" id="PTHR30146:SF95">
    <property type="entry name" value="RIBOSE OPERON REPRESSOR"/>
    <property type="match status" value="1"/>
</dbReference>
<dbReference type="InterPro" id="IPR028082">
    <property type="entry name" value="Peripla_BP_I"/>
</dbReference>
<dbReference type="Pfam" id="PF00532">
    <property type="entry name" value="Peripla_BP_1"/>
    <property type="match status" value="1"/>
</dbReference>
<dbReference type="EMBL" id="CP012278">
    <property type="protein sequence ID" value="AMV63821.1"/>
    <property type="molecule type" value="Genomic_DNA"/>
</dbReference>
<dbReference type="Gene3D" id="1.10.260.40">
    <property type="entry name" value="lambda repressor-like DNA-binding domains"/>
    <property type="match status" value="1"/>
</dbReference>
<keyword evidence="7" id="KW-0614">Plasmid</keyword>
<evidence type="ECO:0000259" key="6">
    <source>
        <dbReference type="PROSITE" id="PS50943"/>
    </source>
</evidence>
<accession>A0AAC9B3S7</accession>
<dbReference type="GO" id="GO:0000976">
    <property type="term" value="F:transcription cis-regulatory region binding"/>
    <property type="evidence" value="ECO:0007669"/>
    <property type="project" value="TreeGrafter"/>
</dbReference>
<keyword evidence="1" id="KW-0678">Repressor</keyword>
<sequence length="328" mass="36896">MVNMNDVAKSAGVSRGTVSNYVNGKKVNLVTQQKIENAIRKLNYIPNAAARSLRTKKSDFVVFIVPNVNSPFFSELSYHMQQELAKNHYKMILCNSNNSPEQEIEYIQMANMQKVSGLITMSYAEVSNLVQTNAPIVSIEKQVSENVPLITSDNYQGGRLAAENLIKRGAKNLLFIAKYPVINVSAVRERGFVDYCNEKNINVSRFLVKKDESLMSSFDNFISSNIHKENFTYDGIFSDTDENASDFCRILVKNGIQVPQQVQIIGFDGAKIYPNQHVFISSIRQPTELIAKISVQRLVHSINSDTQEEHTNNKIVLPVSFVNGMTTR</sequence>
<reference evidence="7 8" key="1">
    <citation type="journal article" date="2016" name="PLoS ONE">
        <title>The Identification of Novel Diagnostic Marker Genes for the Detection of Beer Spoiling Pediococcus damnosus Strains Using the BlAst Diagnostic Gene findEr.</title>
        <authorList>
            <person name="Behr J."/>
            <person name="Geissler A.J."/>
            <person name="Schmid J."/>
            <person name="Zehe A."/>
            <person name="Vogel R.F."/>
        </authorList>
    </citation>
    <scope>NUCLEOTIDE SEQUENCE [LARGE SCALE GENOMIC DNA]</scope>
    <source>
        <strain evidence="7 8">TMW 2.1533</strain>
    </source>
</reference>
<dbReference type="Pfam" id="PF00356">
    <property type="entry name" value="LacI"/>
    <property type="match status" value="1"/>
</dbReference>
<dbReference type="InterPro" id="IPR001387">
    <property type="entry name" value="Cro/C1-type_HTH"/>
</dbReference>
<dbReference type="SMART" id="SM00354">
    <property type="entry name" value="HTH_LACI"/>
    <property type="match status" value="1"/>
</dbReference>
<protein>
    <submittedName>
        <fullName evidence="7">MSM (Multiple sugar metabolism) operon regulatory protein</fullName>
    </submittedName>
</protein>
<feature type="domain" description="HTH lacI-type" evidence="5">
    <location>
        <begin position="2"/>
        <end position="55"/>
    </location>
</feature>
<dbReference type="CDD" id="cd06291">
    <property type="entry name" value="PBP1_Qymf-like"/>
    <property type="match status" value="1"/>
</dbReference>
<dbReference type="Proteomes" id="UP000076405">
    <property type="component" value="Plasmid pL21533-3"/>
</dbReference>
<dbReference type="InterPro" id="IPR000843">
    <property type="entry name" value="HTH_LacI"/>
</dbReference>
<dbReference type="PROSITE" id="PS50932">
    <property type="entry name" value="HTH_LACI_2"/>
    <property type="match status" value="1"/>
</dbReference>
<dbReference type="GO" id="GO:0003700">
    <property type="term" value="F:DNA-binding transcription factor activity"/>
    <property type="evidence" value="ECO:0007669"/>
    <property type="project" value="TreeGrafter"/>
</dbReference>
<proteinExistence type="predicted"/>
<dbReference type="SUPFAM" id="SSF53822">
    <property type="entry name" value="Periplasmic binding protein-like I"/>
    <property type="match status" value="1"/>
</dbReference>
<name>A0AAC9B3S7_9LACO</name>
<dbReference type="AlphaFoldDB" id="A0AAC9B3S7"/>
<organism evidence="7 8">
    <name type="scientific">Pediococcus damnosus</name>
    <dbReference type="NCBI Taxonomy" id="51663"/>
    <lineage>
        <taxon>Bacteria</taxon>
        <taxon>Bacillati</taxon>
        <taxon>Bacillota</taxon>
        <taxon>Bacilli</taxon>
        <taxon>Lactobacillales</taxon>
        <taxon>Lactobacillaceae</taxon>
        <taxon>Pediococcus</taxon>
    </lineage>
</organism>
<dbReference type="InterPro" id="IPR010982">
    <property type="entry name" value="Lambda_DNA-bd_dom_sf"/>
</dbReference>
<evidence type="ECO:0000256" key="4">
    <source>
        <dbReference type="ARBA" id="ARBA00023163"/>
    </source>
</evidence>
<evidence type="ECO:0000256" key="1">
    <source>
        <dbReference type="ARBA" id="ARBA00022491"/>
    </source>
</evidence>
<evidence type="ECO:0000259" key="5">
    <source>
        <dbReference type="PROSITE" id="PS50932"/>
    </source>
</evidence>
<keyword evidence="2" id="KW-0805">Transcription regulation</keyword>
<dbReference type="SUPFAM" id="SSF47413">
    <property type="entry name" value="lambda repressor-like DNA-binding domains"/>
    <property type="match status" value="1"/>
</dbReference>